<protein>
    <recommendedName>
        <fullName evidence="3">Retrotransposon Copia-like N-terminal domain-containing protein</fullName>
    </recommendedName>
</protein>
<keyword evidence="2" id="KW-1185">Reference proteome</keyword>
<dbReference type="EMBL" id="JARYMX010000010">
    <property type="protein sequence ID" value="KAJ9536758.1"/>
    <property type="molecule type" value="Genomic_DNA"/>
</dbReference>
<dbReference type="PANTHER" id="PTHR37610">
    <property type="entry name" value="CCHC-TYPE DOMAIN-CONTAINING PROTEIN"/>
    <property type="match status" value="1"/>
</dbReference>
<dbReference type="PANTHER" id="PTHR37610:SF103">
    <property type="entry name" value="SERINE_THREONINE-PROTEIN PHOSPHATASE 6 REGULATORY ANKYRIN REPEAT SUBUNIT C-LIKE ISOFORM X1"/>
    <property type="match status" value="1"/>
</dbReference>
<sequence>MASPSNPLPEASTRIQDLEYLYASNANVSNFVSVKLSGKENYHLWKTQMLCLMETHDMRGLVDAAFDGPRASSMKIMKQYDSLLKGWIFGSVSEGALGTVVDLESAKDVWDNLKSIYVPSMRFQQGMSSLSKSMQSVVCLIVNKNGQK</sequence>
<name>A0AA38S6L8_9ASTR</name>
<evidence type="ECO:0000313" key="1">
    <source>
        <dbReference type="EMBL" id="KAJ9536758.1"/>
    </source>
</evidence>
<dbReference type="AlphaFoldDB" id="A0AA38S6L8"/>
<reference evidence="1" key="1">
    <citation type="submission" date="2023-03" db="EMBL/GenBank/DDBJ databases">
        <title>Chromosome-scale reference genome and RAD-based genetic map of yellow starthistle (Centaurea solstitialis) reveal putative structural variation and QTLs associated with invader traits.</title>
        <authorList>
            <person name="Reatini B."/>
            <person name="Cang F.A."/>
            <person name="Jiang Q."/>
            <person name="Mckibben M.T.W."/>
            <person name="Barker M.S."/>
            <person name="Rieseberg L.H."/>
            <person name="Dlugosch K.M."/>
        </authorList>
    </citation>
    <scope>NUCLEOTIDE SEQUENCE</scope>
    <source>
        <strain evidence="1">CAN-66</strain>
        <tissue evidence="1">Leaf</tissue>
    </source>
</reference>
<proteinExistence type="predicted"/>
<dbReference type="Proteomes" id="UP001172457">
    <property type="component" value="Unassembled WGS sequence"/>
</dbReference>
<accession>A0AA38S6L8</accession>
<gene>
    <name evidence="1" type="ORF">OSB04_un000062</name>
</gene>
<evidence type="ECO:0008006" key="3">
    <source>
        <dbReference type="Google" id="ProtNLM"/>
    </source>
</evidence>
<organism evidence="1 2">
    <name type="scientific">Centaurea solstitialis</name>
    <name type="common">yellow star-thistle</name>
    <dbReference type="NCBI Taxonomy" id="347529"/>
    <lineage>
        <taxon>Eukaryota</taxon>
        <taxon>Viridiplantae</taxon>
        <taxon>Streptophyta</taxon>
        <taxon>Embryophyta</taxon>
        <taxon>Tracheophyta</taxon>
        <taxon>Spermatophyta</taxon>
        <taxon>Magnoliopsida</taxon>
        <taxon>eudicotyledons</taxon>
        <taxon>Gunneridae</taxon>
        <taxon>Pentapetalae</taxon>
        <taxon>asterids</taxon>
        <taxon>campanulids</taxon>
        <taxon>Asterales</taxon>
        <taxon>Asteraceae</taxon>
        <taxon>Carduoideae</taxon>
        <taxon>Cardueae</taxon>
        <taxon>Centaureinae</taxon>
        <taxon>Centaurea</taxon>
    </lineage>
</organism>
<evidence type="ECO:0000313" key="2">
    <source>
        <dbReference type="Proteomes" id="UP001172457"/>
    </source>
</evidence>
<comment type="caution">
    <text evidence="1">The sequence shown here is derived from an EMBL/GenBank/DDBJ whole genome shotgun (WGS) entry which is preliminary data.</text>
</comment>